<proteinExistence type="predicted"/>
<evidence type="ECO:0000313" key="2">
    <source>
        <dbReference type="Proteomes" id="UP000784880"/>
    </source>
</evidence>
<dbReference type="Pfam" id="PF13242">
    <property type="entry name" value="Hydrolase_like"/>
    <property type="match status" value="1"/>
</dbReference>
<dbReference type="Pfam" id="PF13344">
    <property type="entry name" value="Hydrolase_6"/>
    <property type="match status" value="1"/>
</dbReference>
<organism evidence="1 2">
    <name type="scientific">Evansella tamaricis</name>
    <dbReference type="NCBI Taxonomy" id="2069301"/>
    <lineage>
        <taxon>Bacteria</taxon>
        <taxon>Bacillati</taxon>
        <taxon>Bacillota</taxon>
        <taxon>Bacilli</taxon>
        <taxon>Bacillales</taxon>
        <taxon>Bacillaceae</taxon>
        <taxon>Evansella</taxon>
    </lineage>
</organism>
<name>A0ABS6JJ30_9BACI</name>
<gene>
    <name evidence="1" type="ORF">KS419_18315</name>
</gene>
<dbReference type="PANTHER" id="PTHR19288">
    <property type="entry name" value="4-NITROPHENYLPHOSPHATASE-RELATED"/>
    <property type="match status" value="1"/>
</dbReference>
<dbReference type="EMBL" id="JAHQCS010000147">
    <property type="protein sequence ID" value="MBU9713687.1"/>
    <property type="molecule type" value="Genomic_DNA"/>
</dbReference>
<keyword evidence="1" id="KW-0378">Hydrolase</keyword>
<comment type="caution">
    <text evidence="1">The sequence shown here is derived from an EMBL/GenBank/DDBJ whole genome shotgun (WGS) entry which is preliminary data.</text>
</comment>
<dbReference type="Proteomes" id="UP000784880">
    <property type="component" value="Unassembled WGS sequence"/>
</dbReference>
<sequence>MNGLIIDLDGTVYSGNTLIPGAREFIESIQIQKIPYLFVTNNSYRNPEDIAGKLIDLGINAKKEDIYTSSLATVEYIKHKLDKKRISVIGGERLKEAFQEAGYTLSNLEQTEVIIQGVDPSFTYETLEKCVNRLLAGADYILTNPDLLIPIEGGFSPGAGSIAAAIQSASQVKPKIIGKPSSIIMEYAIKKLGLPNEKVIVVGDNLLTDMHAGYKAKCQTAWIMTGLAPQQKEQGILEKQAFQPDFICENLKTFLIELEAVGVLAKQGPGKKHQYAK</sequence>
<keyword evidence="2" id="KW-1185">Reference proteome</keyword>
<dbReference type="InterPro" id="IPR006357">
    <property type="entry name" value="HAD-SF_hydro_IIA"/>
</dbReference>
<protein>
    <submittedName>
        <fullName evidence="1">HAD-IIA family hydrolase</fullName>
    </submittedName>
</protein>
<reference evidence="1 2" key="1">
    <citation type="submission" date="2021-06" db="EMBL/GenBank/DDBJ databases">
        <title>Bacillus sp. RD4P76, an endophyte from a halophyte.</title>
        <authorList>
            <person name="Sun J.-Q."/>
        </authorList>
    </citation>
    <scope>NUCLEOTIDE SEQUENCE [LARGE SCALE GENOMIC DNA]</scope>
    <source>
        <strain evidence="1 2">CGMCC 1.15917</strain>
    </source>
</reference>
<dbReference type="RefSeq" id="WP_217067837.1">
    <property type="nucleotide sequence ID" value="NZ_JAHQCS010000147.1"/>
</dbReference>
<accession>A0ABS6JJ30</accession>
<dbReference type="PANTHER" id="PTHR19288:SF46">
    <property type="entry name" value="HALOACID DEHALOGENASE-LIKE HYDROLASE DOMAIN-CONTAINING PROTEIN 2"/>
    <property type="match status" value="1"/>
</dbReference>
<dbReference type="GO" id="GO:0016787">
    <property type="term" value="F:hydrolase activity"/>
    <property type="evidence" value="ECO:0007669"/>
    <property type="project" value="UniProtKB-KW"/>
</dbReference>
<dbReference type="NCBIfam" id="TIGR01460">
    <property type="entry name" value="HAD-SF-IIA"/>
    <property type="match status" value="1"/>
</dbReference>
<evidence type="ECO:0000313" key="1">
    <source>
        <dbReference type="EMBL" id="MBU9713687.1"/>
    </source>
</evidence>